<keyword evidence="4" id="KW-0813">Transport</keyword>
<gene>
    <name evidence="15" type="ORF">LLEC1_06855</name>
</gene>
<dbReference type="OMA" id="HPPRYIF"/>
<dbReference type="InterPro" id="IPR018545">
    <property type="entry name" value="Btz_dom"/>
</dbReference>
<keyword evidence="7" id="KW-0509">mRNA transport</keyword>
<protein>
    <recommendedName>
        <fullName evidence="14">Btz domain-containing protein</fullName>
    </recommendedName>
</protein>
<dbReference type="GO" id="GO:0000184">
    <property type="term" value="P:nuclear-transcribed mRNA catabolic process, nonsense-mediated decay"/>
    <property type="evidence" value="ECO:0007669"/>
    <property type="project" value="UniProtKB-KW"/>
</dbReference>
<feature type="compositionally biased region" description="Basic residues" evidence="13">
    <location>
        <begin position="1"/>
        <end position="15"/>
    </location>
</feature>
<dbReference type="OrthoDB" id="5413466at2759"/>
<evidence type="ECO:0000256" key="4">
    <source>
        <dbReference type="ARBA" id="ARBA00022448"/>
    </source>
</evidence>
<reference evidence="15 16" key="1">
    <citation type="submission" date="2016-03" db="EMBL/GenBank/DDBJ databases">
        <title>Fine-scale spatial genetic structure of a fungal parasite of coffee scale insects.</title>
        <authorList>
            <person name="Jackson D."/>
            <person name="Zemenick K.A."/>
            <person name="Malloure B."/>
            <person name="Quandt C.A."/>
            <person name="James T.Y."/>
        </authorList>
    </citation>
    <scope>NUCLEOTIDE SEQUENCE [LARGE SCALE GENOMIC DNA]</scope>
    <source>
        <strain evidence="15 16">UM487</strain>
    </source>
</reference>
<keyword evidence="6" id="KW-0507">mRNA processing</keyword>
<feature type="compositionally biased region" description="Basic and acidic residues" evidence="13">
    <location>
        <begin position="148"/>
        <end position="164"/>
    </location>
</feature>
<dbReference type="GO" id="GO:0005737">
    <property type="term" value="C:cytoplasm"/>
    <property type="evidence" value="ECO:0007669"/>
    <property type="project" value="UniProtKB-SubCell"/>
</dbReference>
<feature type="compositionally biased region" description="Polar residues" evidence="13">
    <location>
        <begin position="104"/>
        <end position="118"/>
    </location>
</feature>
<dbReference type="SMART" id="SM01044">
    <property type="entry name" value="Btz"/>
    <property type="match status" value="1"/>
</dbReference>
<feature type="compositionally biased region" description="Polar residues" evidence="13">
    <location>
        <begin position="55"/>
        <end position="75"/>
    </location>
</feature>
<evidence type="ECO:0000256" key="9">
    <source>
        <dbReference type="ARBA" id="ARBA00022884"/>
    </source>
</evidence>
<dbReference type="GO" id="GO:0003729">
    <property type="term" value="F:mRNA binding"/>
    <property type="evidence" value="ECO:0007669"/>
    <property type="project" value="InterPro"/>
</dbReference>
<keyword evidence="8" id="KW-0810">Translation regulation</keyword>
<organism evidence="15 16">
    <name type="scientific">Cordyceps confragosa</name>
    <name type="common">Lecanicillium lecanii</name>
    <dbReference type="NCBI Taxonomy" id="2714763"/>
    <lineage>
        <taxon>Eukaryota</taxon>
        <taxon>Fungi</taxon>
        <taxon>Dikarya</taxon>
        <taxon>Ascomycota</taxon>
        <taxon>Pezizomycotina</taxon>
        <taxon>Sordariomycetes</taxon>
        <taxon>Hypocreomycetidae</taxon>
        <taxon>Hypocreales</taxon>
        <taxon>Cordycipitaceae</taxon>
        <taxon>Akanthomyces</taxon>
    </lineage>
</organism>
<proteinExistence type="inferred from homology"/>
<evidence type="ECO:0000256" key="7">
    <source>
        <dbReference type="ARBA" id="ARBA00022816"/>
    </source>
</evidence>
<keyword evidence="9" id="KW-0694">RNA-binding</keyword>
<keyword evidence="16" id="KW-1185">Reference proteome</keyword>
<evidence type="ECO:0000256" key="11">
    <source>
        <dbReference type="ARBA" id="ARBA00023187"/>
    </source>
</evidence>
<evidence type="ECO:0000256" key="8">
    <source>
        <dbReference type="ARBA" id="ARBA00022845"/>
    </source>
</evidence>
<evidence type="ECO:0000256" key="5">
    <source>
        <dbReference type="ARBA" id="ARBA00022490"/>
    </source>
</evidence>
<evidence type="ECO:0000256" key="10">
    <source>
        <dbReference type="ARBA" id="ARBA00023161"/>
    </source>
</evidence>
<dbReference type="GO" id="GO:0008380">
    <property type="term" value="P:RNA splicing"/>
    <property type="evidence" value="ECO:0007669"/>
    <property type="project" value="UniProtKB-KW"/>
</dbReference>
<comment type="caution">
    <text evidence="15">The sequence shown here is derived from an EMBL/GenBank/DDBJ whole genome shotgun (WGS) entry which is preliminary data.</text>
</comment>
<keyword evidence="5" id="KW-0963">Cytoplasm</keyword>
<keyword evidence="10" id="KW-0866">Nonsense-mediated mRNA decay</keyword>
<evidence type="ECO:0000256" key="3">
    <source>
        <dbReference type="ARBA" id="ARBA00009548"/>
    </source>
</evidence>
<dbReference type="InterPro" id="IPR044796">
    <property type="entry name" value="MLN51_plant"/>
</dbReference>
<evidence type="ECO:0000256" key="6">
    <source>
        <dbReference type="ARBA" id="ARBA00022664"/>
    </source>
</evidence>
<dbReference type="Proteomes" id="UP000243081">
    <property type="component" value="Unassembled WGS sequence"/>
</dbReference>
<keyword evidence="12" id="KW-0539">Nucleus</keyword>
<sequence>MAPAPRRRNVLGRRRRIEDEGDDDNRPAKHEVDDDSLTDGTVATDDHDAADSDTSNIDDISPTTGTMQHTSNGSAKPQPKRHIKARVPLVSAGTRPAFPAKISDGQQQLNQAPVQSNDVVPPPPKSPSAPVIVSSASAMKPAGNDTNARQRHENDDYKRRRDQDPAFVPNRGAFFMHDSRQAPGPPGSTFRPFAGRGRGRGARGGFVGNGYGRINPMYHPADPTANLPWTHDKHETVAVSSISRRARQVSVDEGPPNGNGYIPTCRESDTPINRTLSTEKHIANVQVRVALPGMNEPTVHSGIQMKQYTKLPDHRPPLRRDKPVRISLPERAPRYIYPAPDRSFTFIPRALRPNQQQRGRGKPRSGFGSVSGFSRRTSVFGGSYYGSMYSPSINLSRRSSVVHDREFMFSPTGSVVSRAPYAADRPVVRLPPPARMDMMPDVGGQFGPLMPMHMPMAVPMPMPIPMSMPMSMPDMPPPGKMDGTAMDMSTPALPMHQPRPQKNISVAHIESPNMPQGGQTFQQAFHQQVPVQVSGGYQHDGHSRRQSQSQRVSGTPLSHIPERPAQAAPYHTNAYPSQGYYHGQPQPMQASQQGYYYPGGYAGGSMNGQAGGYPSNAPSPIASNYAMQGQMEPQASQAGGAAGPNNFVAQEVNGMVYYYDPSQMQPPTTYPGSSMGMHGMMTPSPDAFYYPQSGAYYPQ</sequence>
<evidence type="ECO:0000259" key="14">
    <source>
        <dbReference type="SMART" id="SM01044"/>
    </source>
</evidence>
<dbReference type="GO" id="GO:0006417">
    <property type="term" value="P:regulation of translation"/>
    <property type="evidence" value="ECO:0007669"/>
    <property type="project" value="UniProtKB-KW"/>
</dbReference>
<accession>A0A179IIK3</accession>
<feature type="compositionally biased region" description="Low complexity" evidence="13">
    <location>
        <begin position="128"/>
        <end position="138"/>
    </location>
</feature>
<comment type="similarity">
    <text evidence="3">Belongs to the CASC3 family.</text>
</comment>
<feature type="region of interest" description="Disordered" evidence="13">
    <location>
        <begin position="1"/>
        <end position="166"/>
    </location>
</feature>
<dbReference type="GO" id="GO:0051028">
    <property type="term" value="P:mRNA transport"/>
    <property type="evidence" value="ECO:0007669"/>
    <property type="project" value="UniProtKB-KW"/>
</dbReference>
<feature type="domain" description="Btz" evidence="14">
    <location>
        <begin position="129"/>
        <end position="260"/>
    </location>
</feature>
<feature type="region of interest" description="Disordered" evidence="13">
    <location>
        <begin position="242"/>
        <end position="266"/>
    </location>
</feature>
<dbReference type="PANTHER" id="PTHR46837">
    <property type="entry name" value="PROTEIN MLN51 HOMOLOG"/>
    <property type="match status" value="1"/>
</dbReference>
<evidence type="ECO:0000313" key="16">
    <source>
        <dbReference type="Proteomes" id="UP000243081"/>
    </source>
</evidence>
<dbReference type="EMBL" id="LUKN01000798">
    <property type="protein sequence ID" value="OAR02175.1"/>
    <property type="molecule type" value="Genomic_DNA"/>
</dbReference>
<evidence type="ECO:0000256" key="12">
    <source>
        <dbReference type="ARBA" id="ARBA00023242"/>
    </source>
</evidence>
<evidence type="ECO:0000256" key="1">
    <source>
        <dbReference type="ARBA" id="ARBA00004123"/>
    </source>
</evidence>
<dbReference type="PANTHER" id="PTHR46837:SF5">
    <property type="entry name" value="PROTEIN MLN51 HOMOLOG"/>
    <property type="match status" value="1"/>
</dbReference>
<dbReference type="GO" id="GO:0006397">
    <property type="term" value="P:mRNA processing"/>
    <property type="evidence" value="ECO:0007669"/>
    <property type="project" value="UniProtKB-KW"/>
</dbReference>
<dbReference type="AlphaFoldDB" id="A0A179IIK3"/>
<evidence type="ECO:0000313" key="15">
    <source>
        <dbReference type="EMBL" id="OAR02175.1"/>
    </source>
</evidence>
<dbReference type="GO" id="GO:0035145">
    <property type="term" value="C:exon-exon junction complex"/>
    <property type="evidence" value="ECO:0007669"/>
    <property type="project" value="InterPro"/>
</dbReference>
<name>A0A179IIK3_CORDF</name>
<dbReference type="Pfam" id="PF09405">
    <property type="entry name" value="Btz"/>
    <property type="match status" value="1"/>
</dbReference>
<comment type="subcellular location">
    <subcellularLocation>
        <location evidence="2">Cytoplasm</location>
    </subcellularLocation>
    <subcellularLocation>
        <location evidence="1">Nucleus</location>
    </subcellularLocation>
</comment>
<evidence type="ECO:0000256" key="2">
    <source>
        <dbReference type="ARBA" id="ARBA00004496"/>
    </source>
</evidence>
<feature type="region of interest" description="Disordered" evidence="13">
    <location>
        <begin position="534"/>
        <end position="563"/>
    </location>
</feature>
<keyword evidence="11" id="KW-0508">mRNA splicing</keyword>
<evidence type="ECO:0000256" key="13">
    <source>
        <dbReference type="SAM" id="MobiDB-lite"/>
    </source>
</evidence>